<evidence type="ECO:0000256" key="6">
    <source>
        <dbReference type="ARBA" id="ARBA00023134"/>
    </source>
</evidence>
<dbReference type="InterPro" id="IPR020849">
    <property type="entry name" value="Small_GTPase_Ras-type"/>
</dbReference>
<keyword evidence="5" id="KW-0547">Nucleotide-binding</keyword>
<dbReference type="InterPro" id="IPR027417">
    <property type="entry name" value="P-loop_NTPase"/>
</dbReference>
<dbReference type="Proteomes" id="UP000198287">
    <property type="component" value="Unassembled WGS sequence"/>
</dbReference>
<comment type="caution">
    <text evidence="11">The sequence shown here is derived from an EMBL/GenBank/DDBJ whole genome shotgun (WGS) entry which is preliminary data.</text>
</comment>
<dbReference type="EMBL" id="LNIX01000006">
    <property type="protein sequence ID" value="OXA52520.1"/>
    <property type="molecule type" value="Genomic_DNA"/>
</dbReference>
<keyword evidence="4" id="KW-0488">Methylation</keyword>
<dbReference type="PROSITE" id="PS51420">
    <property type="entry name" value="RHO"/>
    <property type="match status" value="1"/>
</dbReference>
<dbReference type="AlphaFoldDB" id="A0A226E5F3"/>
<dbReference type="Pfam" id="PF00071">
    <property type="entry name" value="Ras"/>
    <property type="match status" value="1"/>
</dbReference>
<evidence type="ECO:0000256" key="5">
    <source>
        <dbReference type="ARBA" id="ARBA00022741"/>
    </source>
</evidence>
<keyword evidence="6" id="KW-0342">GTP-binding</keyword>
<proteinExistence type="inferred from homology"/>
<sequence>MSSRQLQNNHKIVVVGAGGVGKSAITIQFIQSYFVQDYDPTIEDSYTKQCVIDDIPAKLDILDTAGQEEFSAMREQYMRSGEGFLLVFSVTERSSFEEISKFHRQILRVKDRDEFPMLIVANKADLEMQRAVSREEAQNLARQLRVPLIECSAKLRMNVDQAFYTLVQIIRQFQQMERPLLKQQRKKNKKCILF</sequence>
<dbReference type="PANTHER" id="PTHR24070">
    <property type="entry name" value="RAS, DI-RAS, AND RHEB FAMILY MEMBERS OF SMALL GTPASE SUPERFAMILY"/>
    <property type="match status" value="1"/>
</dbReference>
<evidence type="ECO:0000256" key="8">
    <source>
        <dbReference type="ARBA" id="ARBA00023288"/>
    </source>
</evidence>
<dbReference type="GO" id="GO:0003924">
    <property type="term" value="F:GTPase activity"/>
    <property type="evidence" value="ECO:0007669"/>
    <property type="project" value="InterPro"/>
</dbReference>
<evidence type="ECO:0000256" key="10">
    <source>
        <dbReference type="ARBA" id="ARBA00046278"/>
    </source>
</evidence>
<dbReference type="Gene3D" id="3.40.50.300">
    <property type="entry name" value="P-loop containing nucleotide triphosphate hydrolases"/>
    <property type="match status" value="1"/>
</dbReference>
<name>A0A226E5F3_FOLCA</name>
<keyword evidence="3" id="KW-1003">Cell membrane</keyword>
<dbReference type="GO" id="GO:0007165">
    <property type="term" value="P:signal transduction"/>
    <property type="evidence" value="ECO:0007669"/>
    <property type="project" value="InterPro"/>
</dbReference>
<accession>A0A226E5F3</accession>
<dbReference type="GO" id="GO:0005886">
    <property type="term" value="C:plasma membrane"/>
    <property type="evidence" value="ECO:0007669"/>
    <property type="project" value="UniProtKB-SubCell"/>
</dbReference>
<gene>
    <name evidence="11" type="ORF">Fcan01_12571</name>
</gene>
<dbReference type="InterPro" id="IPR001806">
    <property type="entry name" value="Small_GTPase"/>
</dbReference>
<dbReference type="SMART" id="SM00175">
    <property type="entry name" value="RAB"/>
    <property type="match status" value="1"/>
</dbReference>
<dbReference type="InterPro" id="IPR005225">
    <property type="entry name" value="Small_GTP-bd"/>
</dbReference>
<keyword evidence="9" id="KW-0636">Prenylation</keyword>
<dbReference type="STRING" id="158441.A0A226E5F3"/>
<dbReference type="PROSITE" id="PS51421">
    <property type="entry name" value="RAS"/>
    <property type="match status" value="1"/>
</dbReference>
<evidence type="ECO:0000256" key="9">
    <source>
        <dbReference type="ARBA" id="ARBA00023289"/>
    </source>
</evidence>
<dbReference type="GO" id="GO:0012505">
    <property type="term" value="C:endomembrane system"/>
    <property type="evidence" value="ECO:0007669"/>
    <property type="project" value="UniProtKB-SubCell"/>
</dbReference>
<comment type="subcellular location">
    <subcellularLocation>
        <location evidence="1">Cell membrane</location>
        <topology evidence="1">Lipid-anchor</topology>
    </subcellularLocation>
    <subcellularLocation>
        <location evidence="10">Endomembrane system</location>
        <topology evidence="10">Lipid-anchor</topology>
        <orientation evidence="10">Cytoplasmic side</orientation>
    </subcellularLocation>
</comment>
<evidence type="ECO:0000256" key="4">
    <source>
        <dbReference type="ARBA" id="ARBA00022481"/>
    </source>
</evidence>
<reference evidence="11 12" key="1">
    <citation type="submission" date="2015-12" db="EMBL/GenBank/DDBJ databases">
        <title>The genome of Folsomia candida.</title>
        <authorList>
            <person name="Faddeeva A."/>
            <person name="Derks M.F."/>
            <person name="Anvar Y."/>
            <person name="Smit S."/>
            <person name="Van Straalen N."/>
            <person name="Roelofs D."/>
        </authorList>
    </citation>
    <scope>NUCLEOTIDE SEQUENCE [LARGE SCALE GENOMIC DNA]</scope>
    <source>
        <strain evidence="11 12">VU population</strain>
        <tissue evidence="11">Whole body</tissue>
    </source>
</reference>
<evidence type="ECO:0000256" key="3">
    <source>
        <dbReference type="ARBA" id="ARBA00022475"/>
    </source>
</evidence>
<protein>
    <submittedName>
        <fullName evidence="11">Ras-like protein 2</fullName>
    </submittedName>
</protein>
<keyword evidence="12" id="KW-1185">Reference proteome</keyword>
<keyword evidence="7" id="KW-0472">Membrane</keyword>
<keyword evidence="8" id="KW-0449">Lipoprotein</keyword>
<dbReference type="PRINTS" id="PR00449">
    <property type="entry name" value="RASTRNSFRMNG"/>
</dbReference>
<dbReference type="OMA" id="QCVIDDI"/>
<organism evidence="11 12">
    <name type="scientific">Folsomia candida</name>
    <name type="common">Springtail</name>
    <dbReference type="NCBI Taxonomy" id="158441"/>
    <lineage>
        <taxon>Eukaryota</taxon>
        <taxon>Metazoa</taxon>
        <taxon>Ecdysozoa</taxon>
        <taxon>Arthropoda</taxon>
        <taxon>Hexapoda</taxon>
        <taxon>Collembola</taxon>
        <taxon>Entomobryomorpha</taxon>
        <taxon>Isotomoidea</taxon>
        <taxon>Isotomidae</taxon>
        <taxon>Proisotominae</taxon>
        <taxon>Folsomia</taxon>
    </lineage>
</organism>
<evidence type="ECO:0000313" key="12">
    <source>
        <dbReference type="Proteomes" id="UP000198287"/>
    </source>
</evidence>
<evidence type="ECO:0000256" key="7">
    <source>
        <dbReference type="ARBA" id="ARBA00023136"/>
    </source>
</evidence>
<evidence type="ECO:0000256" key="2">
    <source>
        <dbReference type="ARBA" id="ARBA00008344"/>
    </source>
</evidence>
<dbReference type="SMART" id="SM00174">
    <property type="entry name" value="RHO"/>
    <property type="match status" value="1"/>
</dbReference>
<evidence type="ECO:0000256" key="1">
    <source>
        <dbReference type="ARBA" id="ARBA00004193"/>
    </source>
</evidence>
<comment type="similarity">
    <text evidence="2">Belongs to the small GTPase superfamily. Ras family.</text>
</comment>
<dbReference type="PROSITE" id="PS51419">
    <property type="entry name" value="RAB"/>
    <property type="match status" value="1"/>
</dbReference>
<dbReference type="SUPFAM" id="SSF52540">
    <property type="entry name" value="P-loop containing nucleoside triphosphate hydrolases"/>
    <property type="match status" value="1"/>
</dbReference>
<evidence type="ECO:0000313" key="11">
    <source>
        <dbReference type="EMBL" id="OXA52520.1"/>
    </source>
</evidence>
<dbReference type="FunFam" id="3.40.50.300:FF:000080">
    <property type="entry name" value="Ras-like GTPase Ras1"/>
    <property type="match status" value="1"/>
</dbReference>
<dbReference type="OrthoDB" id="5976022at2759"/>
<dbReference type="NCBIfam" id="TIGR00231">
    <property type="entry name" value="small_GTP"/>
    <property type="match status" value="1"/>
</dbReference>
<dbReference type="SMART" id="SM00173">
    <property type="entry name" value="RAS"/>
    <property type="match status" value="1"/>
</dbReference>
<dbReference type="GO" id="GO:0005525">
    <property type="term" value="F:GTP binding"/>
    <property type="evidence" value="ECO:0007669"/>
    <property type="project" value="UniProtKB-KW"/>
</dbReference>